<dbReference type="Gene3D" id="2.10.109.10">
    <property type="entry name" value="Umud Fragment, subunit A"/>
    <property type="match status" value="1"/>
</dbReference>
<feature type="domain" description="Peptidase S24/S26A/S26B/S26C" evidence="14">
    <location>
        <begin position="82"/>
        <end position="194"/>
    </location>
</feature>
<name>A0A1Y1RZ85_9SPIO</name>
<dbReference type="NCBIfam" id="TIGR00498">
    <property type="entry name" value="lexA"/>
    <property type="match status" value="1"/>
</dbReference>
<dbReference type="STRING" id="1963862.B4O97_07785"/>
<dbReference type="InterPro" id="IPR006200">
    <property type="entry name" value="LexA"/>
</dbReference>
<feature type="site" description="Cleavage; by autolysis" evidence="12">
    <location>
        <begin position="89"/>
        <end position="90"/>
    </location>
</feature>
<dbReference type="FunFam" id="2.10.109.10:FF:000001">
    <property type="entry name" value="LexA repressor"/>
    <property type="match status" value="1"/>
</dbReference>
<feature type="domain" description="LexA repressor DNA-binding" evidence="15">
    <location>
        <begin position="1"/>
        <end position="64"/>
    </location>
</feature>
<dbReference type="GO" id="GO:0004252">
    <property type="term" value="F:serine-type endopeptidase activity"/>
    <property type="evidence" value="ECO:0007669"/>
    <property type="project" value="UniProtKB-UniRule"/>
</dbReference>
<comment type="function">
    <text evidence="12">Represses a number of genes involved in the response to DNA damage (SOS response), including recA and lexA. In the presence of single-stranded DNA, RecA interacts with LexA causing an autocatalytic cleavage which disrupts the DNA-binding part of LexA, leading to derepression of the SOS regulon and eventually DNA repair.</text>
</comment>
<feature type="active site" description="For autocatalytic cleavage activity" evidence="12">
    <location>
        <position position="124"/>
    </location>
</feature>
<dbReference type="HAMAP" id="MF_00015">
    <property type="entry name" value="LexA"/>
    <property type="match status" value="1"/>
</dbReference>
<comment type="caution">
    <text evidence="16">The sequence shown here is derived from an EMBL/GenBank/DDBJ whole genome shotgun (WGS) entry which is preliminary data.</text>
</comment>
<keyword evidence="6 12" id="KW-0068">Autocatalytic cleavage</keyword>
<evidence type="ECO:0000256" key="12">
    <source>
        <dbReference type="HAMAP-Rule" id="MF_00015"/>
    </source>
</evidence>
<keyword evidence="4 12" id="KW-0227">DNA damage</keyword>
<evidence type="ECO:0000256" key="6">
    <source>
        <dbReference type="ARBA" id="ARBA00022813"/>
    </source>
</evidence>
<comment type="caution">
    <text evidence="12">Lacks conserved residue(s) required for the propagation of feature annotation.</text>
</comment>
<evidence type="ECO:0000313" key="17">
    <source>
        <dbReference type="Proteomes" id="UP000192343"/>
    </source>
</evidence>
<evidence type="ECO:0000256" key="7">
    <source>
        <dbReference type="ARBA" id="ARBA00023015"/>
    </source>
</evidence>
<evidence type="ECO:0000256" key="1">
    <source>
        <dbReference type="ARBA" id="ARBA00007484"/>
    </source>
</evidence>
<feature type="active site" description="For autocatalytic cleavage activity" evidence="12">
    <location>
        <position position="162"/>
    </location>
</feature>
<dbReference type="InterPro" id="IPR015927">
    <property type="entry name" value="Peptidase_S24_S26A/B/C"/>
</dbReference>
<comment type="similarity">
    <text evidence="1 12 13">Belongs to the peptidase S24 family.</text>
</comment>
<dbReference type="AlphaFoldDB" id="A0A1Y1RZ85"/>
<evidence type="ECO:0000256" key="10">
    <source>
        <dbReference type="ARBA" id="ARBA00023204"/>
    </source>
</evidence>
<dbReference type="PRINTS" id="PR00726">
    <property type="entry name" value="LEXASERPTASE"/>
</dbReference>
<accession>A0A1Y1RZ85</accession>
<evidence type="ECO:0000256" key="13">
    <source>
        <dbReference type="RuleBase" id="RU003991"/>
    </source>
</evidence>
<keyword evidence="9 12" id="KW-0804">Transcription</keyword>
<dbReference type="RefSeq" id="WP_083049778.1">
    <property type="nucleotide sequence ID" value="NZ_MWQY01000007.1"/>
</dbReference>
<evidence type="ECO:0000256" key="5">
    <source>
        <dbReference type="ARBA" id="ARBA00022801"/>
    </source>
</evidence>
<evidence type="ECO:0000256" key="9">
    <source>
        <dbReference type="ARBA" id="ARBA00023163"/>
    </source>
</evidence>
<dbReference type="InterPro" id="IPR039418">
    <property type="entry name" value="LexA-like"/>
</dbReference>
<gene>
    <name evidence="12" type="primary">lexA</name>
    <name evidence="16" type="ORF">B4O97_07785</name>
</gene>
<evidence type="ECO:0000256" key="4">
    <source>
        <dbReference type="ARBA" id="ARBA00022763"/>
    </source>
</evidence>
<keyword evidence="17" id="KW-1185">Reference proteome</keyword>
<dbReference type="Pfam" id="PF00717">
    <property type="entry name" value="Peptidase_S24"/>
    <property type="match status" value="1"/>
</dbReference>
<dbReference type="EMBL" id="MWQY01000007">
    <property type="protein sequence ID" value="ORC35960.1"/>
    <property type="molecule type" value="Genomic_DNA"/>
</dbReference>
<evidence type="ECO:0000259" key="15">
    <source>
        <dbReference type="Pfam" id="PF01726"/>
    </source>
</evidence>
<dbReference type="OrthoDB" id="9802364at2"/>
<dbReference type="Proteomes" id="UP000192343">
    <property type="component" value="Unassembled WGS sequence"/>
</dbReference>
<reference evidence="16 17" key="1">
    <citation type="submission" date="2017-03" db="EMBL/GenBank/DDBJ databases">
        <title>Draft Genome sequence of Marispirochaeta sp. strain JC444.</title>
        <authorList>
            <person name="Shivani Y."/>
            <person name="Subhash Y."/>
            <person name="Sasikala C."/>
            <person name="Ramana C."/>
        </authorList>
    </citation>
    <scope>NUCLEOTIDE SEQUENCE [LARGE SCALE GENOMIC DNA]</scope>
    <source>
        <strain evidence="16 17">JC444</strain>
    </source>
</reference>
<dbReference type="GO" id="GO:0006260">
    <property type="term" value="P:DNA replication"/>
    <property type="evidence" value="ECO:0007669"/>
    <property type="project" value="UniProtKB-UniRule"/>
</dbReference>
<evidence type="ECO:0000256" key="3">
    <source>
        <dbReference type="ARBA" id="ARBA00022705"/>
    </source>
</evidence>
<dbReference type="SUPFAM" id="SSF46785">
    <property type="entry name" value="Winged helix' DNA-binding domain"/>
    <property type="match status" value="1"/>
</dbReference>
<dbReference type="InterPro" id="IPR036390">
    <property type="entry name" value="WH_DNA-bd_sf"/>
</dbReference>
<keyword evidence="3 12" id="KW-0235">DNA replication</keyword>
<dbReference type="SUPFAM" id="SSF51306">
    <property type="entry name" value="LexA/Signal peptidase"/>
    <property type="match status" value="1"/>
</dbReference>
<dbReference type="InterPro" id="IPR036286">
    <property type="entry name" value="LexA/Signal_pep-like_sf"/>
</dbReference>
<proteinExistence type="inferred from homology"/>
<comment type="catalytic activity">
    <reaction evidence="12">
        <text>Hydrolysis of Ala-|-Gly bond in repressor LexA.</text>
        <dbReference type="EC" id="3.4.21.88"/>
    </reaction>
</comment>
<dbReference type="InterPro" id="IPR050077">
    <property type="entry name" value="LexA_repressor"/>
</dbReference>
<dbReference type="GO" id="GO:0045892">
    <property type="term" value="P:negative regulation of DNA-templated transcription"/>
    <property type="evidence" value="ECO:0007669"/>
    <property type="project" value="UniProtKB-UniRule"/>
</dbReference>
<dbReference type="InterPro" id="IPR006199">
    <property type="entry name" value="LexA_DNA-bd_dom"/>
</dbReference>
<keyword evidence="8 12" id="KW-0238">DNA-binding</keyword>
<evidence type="ECO:0000256" key="2">
    <source>
        <dbReference type="ARBA" id="ARBA00022491"/>
    </source>
</evidence>
<keyword evidence="2 12" id="KW-0678">Repressor</keyword>
<dbReference type="Pfam" id="PF01726">
    <property type="entry name" value="LexA_DNA_bind"/>
    <property type="match status" value="1"/>
</dbReference>
<dbReference type="GO" id="GO:0006508">
    <property type="term" value="P:proteolysis"/>
    <property type="evidence" value="ECO:0007669"/>
    <property type="project" value="InterPro"/>
</dbReference>
<dbReference type="PANTHER" id="PTHR33516:SF2">
    <property type="entry name" value="LEXA REPRESSOR-RELATED"/>
    <property type="match status" value="1"/>
</dbReference>
<dbReference type="Gene3D" id="1.10.10.10">
    <property type="entry name" value="Winged helix-like DNA-binding domain superfamily/Winged helix DNA-binding domain"/>
    <property type="match status" value="1"/>
</dbReference>
<dbReference type="GO" id="GO:0003677">
    <property type="term" value="F:DNA binding"/>
    <property type="evidence" value="ECO:0007669"/>
    <property type="project" value="UniProtKB-UniRule"/>
</dbReference>
<dbReference type="InterPro" id="IPR006197">
    <property type="entry name" value="Peptidase_S24_LexA"/>
</dbReference>
<organism evidence="16 17">
    <name type="scientific">Marispirochaeta aestuarii</name>
    <dbReference type="NCBI Taxonomy" id="1963862"/>
    <lineage>
        <taxon>Bacteria</taxon>
        <taxon>Pseudomonadati</taxon>
        <taxon>Spirochaetota</taxon>
        <taxon>Spirochaetia</taxon>
        <taxon>Spirochaetales</taxon>
        <taxon>Spirochaetaceae</taxon>
        <taxon>Marispirochaeta</taxon>
    </lineage>
</organism>
<keyword evidence="5 12" id="KW-0378">Hydrolase</keyword>
<keyword evidence="10 12" id="KW-0234">DNA repair</keyword>
<evidence type="ECO:0000313" key="16">
    <source>
        <dbReference type="EMBL" id="ORC35960.1"/>
    </source>
</evidence>
<dbReference type="InterPro" id="IPR036388">
    <property type="entry name" value="WH-like_DNA-bd_sf"/>
</dbReference>
<evidence type="ECO:0000256" key="11">
    <source>
        <dbReference type="ARBA" id="ARBA00023236"/>
    </source>
</evidence>
<comment type="subunit">
    <text evidence="12">Homodimer.</text>
</comment>
<dbReference type="CDD" id="cd06529">
    <property type="entry name" value="S24_LexA-like"/>
    <property type="match status" value="1"/>
</dbReference>
<evidence type="ECO:0000259" key="14">
    <source>
        <dbReference type="Pfam" id="PF00717"/>
    </source>
</evidence>
<sequence length="202" mass="22590">MKKLTSRQNEVLSFIKEYLSDHRYPPTIREIASNFSISVKGAYDHVKALEKKGHLRSGSSKSRALEIISQDGSSGDEILDIPVLGNVAAGIPLFAEENFDGQVRVPASQLSRGEHFALKVKGDSMQNAGILDGDTAVFLKTESAYNGDIIVARINDEAVTLKRFYREKNRVKLKSENPVYPPIYTQNVRVLGKLQYLIRCYE</sequence>
<dbReference type="GO" id="GO:0009432">
    <property type="term" value="P:SOS response"/>
    <property type="evidence" value="ECO:0007669"/>
    <property type="project" value="UniProtKB-UniRule"/>
</dbReference>
<evidence type="ECO:0000256" key="8">
    <source>
        <dbReference type="ARBA" id="ARBA00023125"/>
    </source>
</evidence>
<dbReference type="GO" id="GO:0006281">
    <property type="term" value="P:DNA repair"/>
    <property type="evidence" value="ECO:0007669"/>
    <property type="project" value="UniProtKB-UniRule"/>
</dbReference>
<keyword evidence="11 12" id="KW-0742">SOS response</keyword>
<keyword evidence="7 12" id="KW-0805">Transcription regulation</keyword>
<dbReference type="PANTHER" id="PTHR33516">
    <property type="entry name" value="LEXA REPRESSOR"/>
    <property type="match status" value="1"/>
</dbReference>
<dbReference type="EC" id="3.4.21.88" evidence="12"/>
<protein>
    <recommendedName>
        <fullName evidence="12">LexA repressor</fullName>
        <ecNumber evidence="12">3.4.21.88</ecNumber>
    </recommendedName>
</protein>